<evidence type="ECO:0000259" key="1">
    <source>
        <dbReference type="PROSITE" id="PS51459"/>
    </source>
</evidence>
<dbReference type="PANTHER" id="PTHR13504:SF38">
    <property type="entry name" value="FIDO DOMAIN-CONTAINING PROTEIN"/>
    <property type="match status" value="1"/>
</dbReference>
<dbReference type="Proteomes" id="UP001165652">
    <property type="component" value="Unassembled WGS sequence"/>
</dbReference>
<protein>
    <submittedName>
        <fullName evidence="2">Fic family protein</fullName>
    </submittedName>
</protein>
<dbReference type="SUPFAM" id="SSF140931">
    <property type="entry name" value="Fic-like"/>
    <property type="match status" value="1"/>
</dbReference>
<name>A0ABT5J6T5_RHOTP</name>
<evidence type="ECO:0000313" key="3">
    <source>
        <dbReference type="Proteomes" id="UP001165652"/>
    </source>
</evidence>
<organism evidence="2 3">
    <name type="scientific">Rhodoplanes tepidamans</name>
    <name type="common">Rhodoplanes cryptolactis</name>
    <dbReference type="NCBI Taxonomy" id="200616"/>
    <lineage>
        <taxon>Bacteria</taxon>
        <taxon>Pseudomonadati</taxon>
        <taxon>Pseudomonadota</taxon>
        <taxon>Alphaproteobacteria</taxon>
        <taxon>Hyphomicrobiales</taxon>
        <taxon>Nitrobacteraceae</taxon>
        <taxon>Rhodoplanes</taxon>
    </lineage>
</organism>
<gene>
    <name evidence="2" type="ORF">PQJ73_05295</name>
</gene>
<keyword evidence="3" id="KW-1185">Reference proteome</keyword>
<dbReference type="RefSeq" id="WP_272775940.1">
    <property type="nucleotide sequence ID" value="NZ_JAQQLI010000005.1"/>
</dbReference>
<dbReference type="Pfam" id="PF02661">
    <property type="entry name" value="Fic"/>
    <property type="match status" value="1"/>
</dbReference>
<dbReference type="EMBL" id="JAQQLI010000005">
    <property type="protein sequence ID" value="MDC7785091.1"/>
    <property type="molecule type" value="Genomic_DNA"/>
</dbReference>
<dbReference type="InterPro" id="IPR036597">
    <property type="entry name" value="Fido-like_dom_sf"/>
</dbReference>
<reference evidence="2" key="2">
    <citation type="submission" date="2023-02" db="EMBL/GenBank/DDBJ databases">
        <authorList>
            <person name="Rayyan A."/>
            <person name="Meyer T."/>
            <person name="Kyndt J.A."/>
        </authorList>
    </citation>
    <scope>NUCLEOTIDE SEQUENCE</scope>
    <source>
        <strain evidence="2">DSM 9987</strain>
    </source>
</reference>
<dbReference type="PROSITE" id="PS51459">
    <property type="entry name" value="FIDO"/>
    <property type="match status" value="1"/>
</dbReference>
<evidence type="ECO:0000313" key="2">
    <source>
        <dbReference type="EMBL" id="MDC7785091.1"/>
    </source>
</evidence>
<dbReference type="InterPro" id="IPR040198">
    <property type="entry name" value="Fido_containing"/>
</dbReference>
<dbReference type="InterPro" id="IPR003812">
    <property type="entry name" value="Fido"/>
</dbReference>
<dbReference type="PANTHER" id="PTHR13504">
    <property type="entry name" value="FIDO DOMAIN-CONTAINING PROTEIN DDB_G0283145"/>
    <property type="match status" value="1"/>
</dbReference>
<dbReference type="Gene3D" id="1.10.3290.10">
    <property type="entry name" value="Fido-like domain"/>
    <property type="match status" value="1"/>
</dbReference>
<proteinExistence type="predicted"/>
<accession>A0ABT5J6T5</accession>
<reference evidence="2" key="1">
    <citation type="journal article" date="2023" name="Microbiol Resour">
        <title>Genome Sequences of Rhodoplanes serenus and Two Thermotolerant Strains, Rhodoplanes tepidamans and 'Rhodoplanes cryptolactis,' Further Refine the Genus.</title>
        <authorList>
            <person name="Rayyan A.A."/>
            <person name="Kyndt J.A."/>
        </authorList>
    </citation>
    <scope>NUCLEOTIDE SEQUENCE</scope>
    <source>
        <strain evidence="2">DSM 9987</strain>
    </source>
</reference>
<sequence length="393" mass="44070">MEPMMPEDSGHRLEDAATDLVAKSNALAARLHPILRGTVGDLVRSMNCYYSNLIEGHQTLPVDIDRAMAGDFHDEPERRNLQLEARAHIDVQRLIDHGEAPVPVLSVDFILWLHRKFCEQLPEELLWVTNPDTGERKRVIPGELRDSHVRVGLHVAPDPTDLRPFLDRLVEAYSSNHLSKLRKVIGIAAAHHRLLWIHPFLDGNGRVARLFSHALMRELGVGSELWSVSRGLARSVTEYKALLMAADGPRRGDLDGRGNLTQAGLDAFCGFFLDTCVDQVSFMEELLEPPELLRRMEIWSEEEIRAKRLPKGSWPLLREAVMAGEFSRGAAPALTGYETRQARTVLNTLIDAGYLVSPTARSPVRLGFPISVVERWLPRLYPGTAVPTARFEA</sequence>
<comment type="caution">
    <text evidence="2">The sequence shown here is derived from an EMBL/GenBank/DDBJ whole genome shotgun (WGS) entry which is preliminary data.</text>
</comment>
<feature type="domain" description="Fido" evidence="1">
    <location>
        <begin position="105"/>
        <end position="274"/>
    </location>
</feature>